<dbReference type="EMBL" id="JAPCID010000002">
    <property type="protein sequence ID" value="MDA0136274.1"/>
    <property type="molecule type" value="Genomic_DNA"/>
</dbReference>
<keyword evidence="5" id="KW-0238">DNA-binding</keyword>
<keyword evidence="4" id="KW-0805">Transcription regulation</keyword>
<dbReference type="InterPro" id="IPR002481">
    <property type="entry name" value="FUR"/>
</dbReference>
<keyword evidence="6" id="KW-0804">Transcription</keyword>
<dbReference type="InterPro" id="IPR043135">
    <property type="entry name" value="Fur_C"/>
</dbReference>
<keyword evidence="3" id="KW-0862">Zinc</keyword>
<dbReference type="Pfam" id="PF01475">
    <property type="entry name" value="FUR"/>
    <property type="match status" value="1"/>
</dbReference>
<evidence type="ECO:0000313" key="8">
    <source>
        <dbReference type="Proteomes" id="UP001147700"/>
    </source>
</evidence>
<dbReference type="PANTHER" id="PTHR33202:SF6">
    <property type="entry name" value="ZINC UPTAKE REGULATION PROTEIN"/>
    <property type="match status" value="1"/>
</dbReference>
<proteinExistence type="inferred from homology"/>
<keyword evidence="8" id="KW-1185">Reference proteome</keyword>
<evidence type="ECO:0000256" key="1">
    <source>
        <dbReference type="ARBA" id="ARBA00007957"/>
    </source>
</evidence>
<evidence type="ECO:0000313" key="7">
    <source>
        <dbReference type="EMBL" id="MDA0136274.1"/>
    </source>
</evidence>
<evidence type="ECO:0000256" key="2">
    <source>
        <dbReference type="ARBA" id="ARBA00022491"/>
    </source>
</evidence>
<protein>
    <submittedName>
        <fullName evidence="7">Transcriptional repressor</fullName>
    </submittedName>
</protein>
<evidence type="ECO:0000256" key="3">
    <source>
        <dbReference type="ARBA" id="ARBA00022833"/>
    </source>
</evidence>
<gene>
    <name evidence="7" type="ORF">OJ962_02095</name>
</gene>
<reference evidence="7" key="1">
    <citation type="submission" date="2022-10" db="EMBL/GenBank/DDBJ databases">
        <title>The WGS of Solirubrobacter sp. CPCC 204708.</title>
        <authorList>
            <person name="Jiang Z."/>
        </authorList>
    </citation>
    <scope>NUCLEOTIDE SEQUENCE</scope>
    <source>
        <strain evidence="7">CPCC 204708</strain>
    </source>
</reference>
<dbReference type="Gene3D" id="3.30.1490.190">
    <property type="match status" value="1"/>
</dbReference>
<keyword evidence="2" id="KW-0678">Repressor</keyword>
<dbReference type="InterPro" id="IPR036390">
    <property type="entry name" value="WH_DNA-bd_sf"/>
</dbReference>
<dbReference type="InterPro" id="IPR036388">
    <property type="entry name" value="WH-like_DNA-bd_sf"/>
</dbReference>
<evidence type="ECO:0000256" key="5">
    <source>
        <dbReference type="ARBA" id="ARBA00023125"/>
    </source>
</evidence>
<name>A0ABT4RCK9_9ACTN</name>
<dbReference type="SUPFAM" id="SSF46785">
    <property type="entry name" value="Winged helix' DNA-binding domain"/>
    <property type="match status" value="1"/>
</dbReference>
<comment type="similarity">
    <text evidence="1">Belongs to the Fur family.</text>
</comment>
<dbReference type="Gene3D" id="1.10.10.10">
    <property type="entry name" value="Winged helix-like DNA-binding domain superfamily/Winged helix DNA-binding domain"/>
    <property type="match status" value="1"/>
</dbReference>
<dbReference type="RefSeq" id="WP_202953205.1">
    <property type="nucleotide sequence ID" value="NZ_JAPCID010000002.1"/>
</dbReference>
<dbReference type="CDD" id="cd07153">
    <property type="entry name" value="Fur_like"/>
    <property type="match status" value="1"/>
</dbReference>
<evidence type="ECO:0000256" key="6">
    <source>
        <dbReference type="ARBA" id="ARBA00023163"/>
    </source>
</evidence>
<dbReference type="PANTHER" id="PTHR33202">
    <property type="entry name" value="ZINC UPTAKE REGULATION PROTEIN"/>
    <property type="match status" value="1"/>
</dbReference>
<sequence length="146" mass="16147">MDQALRDRWLAQADATLSSAGRRAGAARTAIVEWLAREGQCLVTAQDVLDRLPQGSPSSVYRTLDELFALGLLHRFHGQDGVARYEIADPLRHHHHFIDEASGAARPFTDDELERAIEAAARRLGVRLTGHEVVIRGRRSTNGTQS</sequence>
<evidence type="ECO:0000256" key="4">
    <source>
        <dbReference type="ARBA" id="ARBA00023015"/>
    </source>
</evidence>
<organism evidence="7 8">
    <name type="scientific">Solirubrobacter deserti</name>
    <dbReference type="NCBI Taxonomy" id="2282478"/>
    <lineage>
        <taxon>Bacteria</taxon>
        <taxon>Bacillati</taxon>
        <taxon>Actinomycetota</taxon>
        <taxon>Thermoleophilia</taxon>
        <taxon>Solirubrobacterales</taxon>
        <taxon>Solirubrobacteraceae</taxon>
        <taxon>Solirubrobacter</taxon>
    </lineage>
</organism>
<dbReference type="Proteomes" id="UP001147700">
    <property type="component" value="Unassembled WGS sequence"/>
</dbReference>
<accession>A0ABT4RCK9</accession>
<comment type="caution">
    <text evidence="7">The sequence shown here is derived from an EMBL/GenBank/DDBJ whole genome shotgun (WGS) entry which is preliminary data.</text>
</comment>